<dbReference type="PANTHER" id="PTHR28204">
    <property type="entry name" value="MITOCHONDRIAL DISTRIBUTION AND MORPHOLOGY PROTEIN 12"/>
    <property type="match status" value="1"/>
</dbReference>
<evidence type="ECO:0000256" key="5">
    <source>
        <dbReference type="ARBA" id="ARBA00023055"/>
    </source>
</evidence>
<comment type="similarity">
    <text evidence="9">Belongs to the MDM12 family.</text>
</comment>
<accession>A0AA37L752</accession>
<feature type="compositionally biased region" description="Polar residues" evidence="10">
    <location>
        <begin position="221"/>
        <end position="231"/>
    </location>
</feature>
<evidence type="ECO:0000259" key="11">
    <source>
        <dbReference type="PROSITE" id="PS51847"/>
    </source>
</evidence>
<dbReference type="PANTHER" id="PTHR28204:SF1">
    <property type="entry name" value="MITOCHONDRIAL DISTRIBUTION AND MORPHOLOGY PROTEIN 12"/>
    <property type="match status" value="1"/>
</dbReference>
<feature type="compositionally biased region" description="Low complexity" evidence="10">
    <location>
        <begin position="181"/>
        <end position="192"/>
    </location>
</feature>
<proteinExistence type="inferred from homology"/>
<dbReference type="GO" id="GO:0032865">
    <property type="term" value="C:ERMES complex"/>
    <property type="evidence" value="ECO:0007669"/>
    <property type="project" value="UniProtKB-UniRule"/>
</dbReference>
<dbReference type="AlphaFoldDB" id="A0AA37L752"/>
<feature type="domain" description="SMP-LTD" evidence="11">
    <location>
        <begin position="1"/>
        <end position="413"/>
    </location>
</feature>
<gene>
    <name evidence="9" type="primary">MDM12</name>
    <name evidence="12" type="ORF">ColSpa_03437</name>
</gene>
<dbReference type="Proteomes" id="UP001055115">
    <property type="component" value="Unassembled WGS sequence"/>
</dbReference>
<keyword evidence="3 9" id="KW-1000">Mitochondrion outer membrane</keyword>
<evidence type="ECO:0000313" key="13">
    <source>
        <dbReference type="Proteomes" id="UP001055115"/>
    </source>
</evidence>
<comment type="subunit">
    <text evidence="9">Component of the ER-mitochondria encounter structure (ERMES) or MDM complex, composed of MMM1, MDM10, MDM12 and MDM34. A MMM1 homodimer associates with one molecule of MDM12 on each side in a pairwise head-to-tail manner, and the SMP-LTD domains of MMM1 and MDM12 generate a continuous hydrophobic tunnel for phospholipid trafficking.</text>
</comment>
<protein>
    <recommendedName>
        <fullName evidence="9">Mitochondrial distribution and morphology protein 12</fullName>
    </recommendedName>
    <alternativeName>
        <fullName evidence="9">Mitochondrial inheritance component MDM12</fullName>
    </alternativeName>
</protein>
<evidence type="ECO:0000256" key="1">
    <source>
        <dbReference type="ARBA" id="ARBA00004370"/>
    </source>
</evidence>
<dbReference type="GO" id="GO:1990456">
    <property type="term" value="P:mitochondrion-endoplasmic reticulum membrane tethering"/>
    <property type="evidence" value="ECO:0007669"/>
    <property type="project" value="TreeGrafter"/>
</dbReference>
<evidence type="ECO:0000256" key="9">
    <source>
        <dbReference type="HAMAP-Rule" id="MF_03104"/>
    </source>
</evidence>
<evidence type="ECO:0000256" key="4">
    <source>
        <dbReference type="ARBA" id="ARBA00022824"/>
    </source>
</evidence>
<keyword evidence="5" id="KW-0445">Lipid transport</keyword>
<reference evidence="12 13" key="1">
    <citation type="submission" date="2022-03" db="EMBL/GenBank/DDBJ databases">
        <title>Genome data of Colletotrichum spp.</title>
        <authorList>
            <person name="Utami Y.D."/>
            <person name="Hiruma K."/>
        </authorList>
    </citation>
    <scope>NUCLEOTIDE SEQUENCE [LARGE SCALE GENOMIC DNA]</scope>
    <source>
        <strain evidence="12 13">MAFF 239500</strain>
    </source>
</reference>
<evidence type="ECO:0000256" key="3">
    <source>
        <dbReference type="ARBA" id="ARBA00022787"/>
    </source>
</evidence>
<dbReference type="HAMAP" id="MF_03104">
    <property type="entry name" value="Mdm12"/>
    <property type="match status" value="1"/>
</dbReference>
<feature type="region of interest" description="Disordered" evidence="10">
    <location>
        <begin position="178"/>
        <end position="270"/>
    </location>
</feature>
<keyword evidence="8 9" id="KW-0472">Membrane</keyword>
<feature type="compositionally biased region" description="Basic and acidic residues" evidence="10">
    <location>
        <begin position="102"/>
        <end position="112"/>
    </location>
</feature>
<evidence type="ECO:0000256" key="10">
    <source>
        <dbReference type="SAM" id="MobiDB-lite"/>
    </source>
</evidence>
<evidence type="ECO:0000256" key="8">
    <source>
        <dbReference type="ARBA" id="ARBA00023136"/>
    </source>
</evidence>
<dbReference type="InterPro" id="IPR031468">
    <property type="entry name" value="SMP_LBD"/>
</dbReference>
<dbReference type="GO" id="GO:0015914">
    <property type="term" value="P:phospholipid transport"/>
    <property type="evidence" value="ECO:0007669"/>
    <property type="project" value="TreeGrafter"/>
</dbReference>
<feature type="compositionally biased region" description="Basic and acidic residues" evidence="10">
    <location>
        <begin position="254"/>
        <end position="270"/>
    </location>
</feature>
<evidence type="ECO:0000256" key="6">
    <source>
        <dbReference type="ARBA" id="ARBA00023121"/>
    </source>
</evidence>
<dbReference type="GO" id="GO:0045040">
    <property type="term" value="P:protein insertion into mitochondrial outer membrane"/>
    <property type="evidence" value="ECO:0007669"/>
    <property type="project" value="UniProtKB-UniRule"/>
</dbReference>
<dbReference type="PROSITE" id="PS51847">
    <property type="entry name" value="SMP"/>
    <property type="match status" value="1"/>
</dbReference>
<keyword evidence="4 9" id="KW-0256">Endoplasmic reticulum</keyword>
<comment type="subcellular location">
    <subcellularLocation>
        <location evidence="1">Membrane</location>
    </subcellularLocation>
    <subcellularLocation>
        <location evidence="9">Mitochondrion outer membrane</location>
        <topology evidence="9">Peripheral membrane protein</topology>
        <orientation evidence="9">Cytoplasmic side</orientation>
    </subcellularLocation>
    <subcellularLocation>
        <location evidence="9">Endoplasmic reticulum membrane</location>
        <topology evidence="9">Peripheral membrane protein</topology>
        <orientation evidence="9">Cytoplasmic side</orientation>
    </subcellularLocation>
    <text evidence="9">The ERMES/MDM complex localizes to a few discrete foci (around 10 per single cell), that represent mitochondria-endoplasmic reticulum junctions. These foci are often found next to mtDNA nucleoids.</text>
</comment>
<dbReference type="GO" id="GO:0005789">
    <property type="term" value="C:endoplasmic reticulum membrane"/>
    <property type="evidence" value="ECO:0007669"/>
    <property type="project" value="UniProtKB-SubCell"/>
</dbReference>
<evidence type="ECO:0000256" key="2">
    <source>
        <dbReference type="ARBA" id="ARBA00022448"/>
    </source>
</evidence>
<dbReference type="EMBL" id="BQXU01000006">
    <property type="protein sequence ID" value="GKT43256.1"/>
    <property type="molecule type" value="Genomic_DNA"/>
</dbReference>
<comment type="function">
    <text evidence="9">Component of the ERMES/MDM complex, which serves as a molecular tether to connect the endoplasmic reticulum (ER) and mitochondria. Components of this complex are involved in the control of mitochondrial shape and protein biogenesis, and function in nonvesicular lipid trafficking between the ER and mitochondria. MDM12 is required for the interaction of the ER-resident membrane protein MMM1 and the outer mitochondrial membrane-resident beta-barrel protein MDM10. The MDM12-MMM1 subcomplex functions in the major beta-barrel assembly pathway that is responsible for biogenesis of all mitochondrial outer membrane beta-barrel proteins, and acts in a late step after the SAM complex. The MDM10-MDM12-MMM1 subcomplex further acts in the TOM40-specific pathway after the action of the MDM12-MMM1 complex. Essential for establishing and maintaining the structure of mitochondria and maintenance of mtDNA nucleoids.</text>
</comment>
<evidence type="ECO:0000313" key="12">
    <source>
        <dbReference type="EMBL" id="GKT43256.1"/>
    </source>
</evidence>
<dbReference type="InterPro" id="IPR027532">
    <property type="entry name" value="Mdm12"/>
</dbReference>
<feature type="compositionally biased region" description="Acidic residues" evidence="10">
    <location>
        <begin position="69"/>
        <end position="86"/>
    </location>
</feature>
<name>A0AA37L752_9PEZI</name>
<keyword evidence="2" id="KW-0813">Transport</keyword>
<dbReference type="Pfam" id="PF26544">
    <property type="entry name" value="Mdm12"/>
    <property type="match status" value="2"/>
</dbReference>
<keyword evidence="6" id="KW-0446">Lipid-binding</keyword>
<comment type="caution">
    <text evidence="12">The sequence shown here is derived from an EMBL/GenBank/DDBJ whole genome shotgun (WGS) entry which is preliminary data.</text>
</comment>
<dbReference type="GO" id="GO:0008289">
    <property type="term" value="F:lipid binding"/>
    <property type="evidence" value="ECO:0007669"/>
    <property type="project" value="UniProtKB-KW"/>
</dbReference>
<feature type="compositionally biased region" description="Polar residues" evidence="10">
    <location>
        <begin position="197"/>
        <end position="208"/>
    </location>
</feature>
<feature type="region of interest" description="Disordered" evidence="10">
    <location>
        <begin position="64"/>
        <end position="131"/>
    </location>
</feature>
<organism evidence="12 13">
    <name type="scientific">Colletotrichum spaethianum</name>
    <dbReference type="NCBI Taxonomy" id="700344"/>
    <lineage>
        <taxon>Eukaryota</taxon>
        <taxon>Fungi</taxon>
        <taxon>Dikarya</taxon>
        <taxon>Ascomycota</taxon>
        <taxon>Pezizomycotina</taxon>
        <taxon>Sordariomycetes</taxon>
        <taxon>Hypocreomycetidae</taxon>
        <taxon>Glomerellales</taxon>
        <taxon>Glomerellaceae</taxon>
        <taxon>Colletotrichum</taxon>
        <taxon>Colletotrichum spaethianum species complex</taxon>
    </lineage>
</organism>
<keyword evidence="13" id="KW-1185">Reference proteome</keyword>
<keyword evidence="7 9" id="KW-0496">Mitochondrion</keyword>
<dbReference type="CDD" id="cd21672">
    <property type="entry name" value="SMP_Mdm12"/>
    <property type="match status" value="1"/>
</dbReference>
<evidence type="ECO:0000256" key="7">
    <source>
        <dbReference type="ARBA" id="ARBA00023128"/>
    </source>
</evidence>
<sequence>MSIDLNWETLTTGPDGEALALRIRDFIHTKFQAVPLPRFIKSVKVHDFEFGAIAPELELKDITDPLPDFYEDNSDIEDDEDEEQALDEPPQLQHFPKSELSAGERRRQREEASMPPRLSTHALRGQSGDFPSPFLGVSTPGILGGTSNLHYFQSHLGTGWSGTQTPLAAVAGAHMGSRLDSSAAGSPVGSPPMGHSRNPSQSSISVSDFNPALAQLREKSSVSTLAPTSVGASRPPTRDTHLAGSAIQEENEEGPDHGGEEDAPRFREPRPEDLQAVFRIRYAGDVRLRLTAEILLDYPMPSFVGIPVQLSVTGLTFDGVGVMAHIRKRIHFCFLSPEDAVTAVGADDAGPSEPGKRFGGLLQEIQVESEIGLRDGGKQSLKNVGKVERFVLEQVRRIFENEFVYPSFWTFLV</sequence>